<dbReference type="KEGG" id="psn:Pedsa_0876"/>
<protein>
    <submittedName>
        <fullName evidence="1">Uncharacterized protein</fullName>
    </submittedName>
</protein>
<evidence type="ECO:0000313" key="1">
    <source>
        <dbReference type="EMBL" id="ADY51448.1"/>
    </source>
</evidence>
<dbReference type="HOGENOM" id="CLU_1979646_0_0_10"/>
<dbReference type="STRING" id="762903.Pedsa_0876"/>
<dbReference type="Proteomes" id="UP000000310">
    <property type="component" value="Chromosome"/>
</dbReference>
<dbReference type="EMBL" id="CP002545">
    <property type="protein sequence ID" value="ADY51448.1"/>
    <property type="molecule type" value="Genomic_DNA"/>
</dbReference>
<dbReference type="RefSeq" id="WP_013631948.1">
    <property type="nucleotide sequence ID" value="NC_015177.1"/>
</dbReference>
<evidence type="ECO:0000313" key="2">
    <source>
        <dbReference type="Proteomes" id="UP000000310"/>
    </source>
</evidence>
<accession>F0S9U2</accession>
<reference evidence="2" key="2">
    <citation type="submission" date="2011-02" db="EMBL/GenBank/DDBJ databases">
        <title>The complete genome of Pedobacter saltans DSM 12145.</title>
        <authorList>
            <consortium name="US DOE Joint Genome Institute (JGI-PGF)"/>
            <person name="Lucas S."/>
            <person name="Copeland A."/>
            <person name="Lapidus A."/>
            <person name="Bruce D."/>
            <person name="Goodwin L."/>
            <person name="Pitluck S."/>
            <person name="Kyrpides N."/>
            <person name="Mavromatis K."/>
            <person name="Pagani I."/>
            <person name="Ivanova N."/>
            <person name="Ovchinnikova G."/>
            <person name="Lu M."/>
            <person name="Detter J.C."/>
            <person name="Han C."/>
            <person name="Land M."/>
            <person name="Hauser L."/>
            <person name="Markowitz V."/>
            <person name="Cheng J.-F."/>
            <person name="Hugenholtz P."/>
            <person name="Woyke T."/>
            <person name="Wu D."/>
            <person name="Tindall B."/>
            <person name="Pomrenke H.G."/>
            <person name="Brambilla E."/>
            <person name="Klenk H.-P."/>
            <person name="Eisen J.A."/>
        </authorList>
    </citation>
    <scope>NUCLEOTIDE SEQUENCE [LARGE SCALE GENOMIC DNA]</scope>
    <source>
        <strain evidence="2">ATCC 51119 / DSM 12145 / JCM 21818 / LMG 10337 / NBRC 100064 / NCIMB 13643</strain>
    </source>
</reference>
<dbReference type="OrthoDB" id="1413352at2"/>
<keyword evidence="2" id="KW-1185">Reference proteome</keyword>
<gene>
    <name evidence="1" type="ordered locus">Pedsa_0876</name>
</gene>
<reference evidence="1 2" key="1">
    <citation type="journal article" date="2011" name="Stand. Genomic Sci.">
        <title>Complete genome sequence of the gliding, heparinolytic Pedobacter saltans type strain (113).</title>
        <authorList>
            <person name="Liolios K."/>
            <person name="Sikorski J."/>
            <person name="Lu M."/>
            <person name="Nolan M."/>
            <person name="Lapidus A."/>
            <person name="Lucas S."/>
            <person name="Hammon N."/>
            <person name="Deshpande S."/>
            <person name="Cheng J.F."/>
            <person name="Tapia R."/>
            <person name="Han C."/>
            <person name="Goodwin L."/>
            <person name="Pitluck S."/>
            <person name="Huntemann M."/>
            <person name="Ivanova N."/>
            <person name="Pagani I."/>
            <person name="Mavromatis K."/>
            <person name="Ovchinikova G."/>
            <person name="Pati A."/>
            <person name="Chen A."/>
            <person name="Palaniappan K."/>
            <person name="Land M."/>
            <person name="Hauser L."/>
            <person name="Brambilla E.M."/>
            <person name="Kotsyurbenko O."/>
            <person name="Rohde M."/>
            <person name="Tindall B.J."/>
            <person name="Abt B."/>
            <person name="Goker M."/>
            <person name="Detter J.C."/>
            <person name="Woyke T."/>
            <person name="Bristow J."/>
            <person name="Eisen J.A."/>
            <person name="Markowitz V."/>
            <person name="Hugenholtz P."/>
            <person name="Klenk H.P."/>
            <person name="Kyrpides N.C."/>
        </authorList>
    </citation>
    <scope>NUCLEOTIDE SEQUENCE [LARGE SCALE GENOMIC DNA]</scope>
    <source>
        <strain evidence="2">ATCC 51119 / DSM 12145 / JCM 21818 / LMG 10337 / NBRC 100064 / NCIMB 13643</strain>
    </source>
</reference>
<organism evidence="1 2">
    <name type="scientific">Pseudopedobacter saltans (strain ATCC 51119 / DSM 12145 / JCM 21818 / CCUG 39354 / LMG 10337 / NBRC 100064 / NCIMB 13643)</name>
    <name type="common">Pedobacter saltans</name>
    <dbReference type="NCBI Taxonomy" id="762903"/>
    <lineage>
        <taxon>Bacteria</taxon>
        <taxon>Pseudomonadati</taxon>
        <taxon>Bacteroidota</taxon>
        <taxon>Sphingobacteriia</taxon>
        <taxon>Sphingobacteriales</taxon>
        <taxon>Sphingobacteriaceae</taxon>
        <taxon>Pseudopedobacter</taxon>
    </lineage>
</organism>
<proteinExistence type="predicted"/>
<sequence>MQGWAKGITKIIRVPDLGATPARVNRRTGVMEISLKHMKAMPVAHRLFVMLHEQAHVELQTTDEVKADAYAFKKYADMGYSLKESVKALTKVLNENNPEHNWRMYLSLKRAEKYDLEYNGNKKFAK</sequence>
<dbReference type="AlphaFoldDB" id="F0S9U2"/>
<name>F0S9U2_PSESL</name>